<dbReference type="InterPro" id="IPR016181">
    <property type="entry name" value="Acyl_CoA_acyltransferase"/>
</dbReference>
<evidence type="ECO:0000313" key="5">
    <source>
        <dbReference type="Proteomes" id="UP001165667"/>
    </source>
</evidence>
<evidence type="ECO:0000256" key="2">
    <source>
        <dbReference type="ARBA" id="ARBA00023315"/>
    </source>
</evidence>
<dbReference type="CDD" id="cd04301">
    <property type="entry name" value="NAT_SF"/>
    <property type="match status" value="1"/>
</dbReference>
<evidence type="ECO:0000313" key="4">
    <source>
        <dbReference type="EMBL" id="MCW6512072.1"/>
    </source>
</evidence>
<protein>
    <submittedName>
        <fullName evidence="4">GNAT family N-acetyltransferase</fullName>
    </submittedName>
</protein>
<dbReference type="Gene3D" id="3.40.630.30">
    <property type="match status" value="1"/>
</dbReference>
<keyword evidence="5" id="KW-1185">Reference proteome</keyword>
<gene>
    <name evidence="4" type="ORF">M8523_29490</name>
</gene>
<dbReference type="AlphaFoldDB" id="A0AA41ZA32"/>
<name>A0AA41ZA32_9HYPH</name>
<dbReference type="EMBL" id="JAMOIM010000039">
    <property type="protein sequence ID" value="MCW6512072.1"/>
    <property type="molecule type" value="Genomic_DNA"/>
</dbReference>
<sequence length="170" mass="18837">MNIHVRQATATDLDSILILNREVQALHASLEPEHFRSDVDEGEVRAFFAGRLEKANHGIWLAESLGRPGGYVWFEKQEKAGTPFSPVRRRVYVHHIVVAADLRRHGVASTLLRCAEASAHGAGMQRIVLDSWAANVGALAFFDSEGFASLSMLLLKDLRNDGESRFRTSA</sequence>
<organism evidence="4 5">
    <name type="scientific">Lichenifustis flavocetrariae</name>
    <dbReference type="NCBI Taxonomy" id="2949735"/>
    <lineage>
        <taxon>Bacteria</taxon>
        <taxon>Pseudomonadati</taxon>
        <taxon>Pseudomonadota</taxon>
        <taxon>Alphaproteobacteria</taxon>
        <taxon>Hyphomicrobiales</taxon>
        <taxon>Lichenihabitantaceae</taxon>
        <taxon>Lichenifustis</taxon>
    </lineage>
</organism>
<dbReference type="InterPro" id="IPR000182">
    <property type="entry name" value="GNAT_dom"/>
</dbReference>
<keyword evidence="1" id="KW-0808">Transferase</keyword>
<accession>A0AA41ZA32</accession>
<evidence type="ECO:0000256" key="1">
    <source>
        <dbReference type="ARBA" id="ARBA00022679"/>
    </source>
</evidence>
<dbReference type="Pfam" id="PF00583">
    <property type="entry name" value="Acetyltransf_1"/>
    <property type="match status" value="1"/>
</dbReference>
<evidence type="ECO:0000259" key="3">
    <source>
        <dbReference type="PROSITE" id="PS51186"/>
    </source>
</evidence>
<dbReference type="Proteomes" id="UP001165667">
    <property type="component" value="Unassembled WGS sequence"/>
</dbReference>
<dbReference type="PANTHER" id="PTHR43877">
    <property type="entry name" value="AMINOALKYLPHOSPHONATE N-ACETYLTRANSFERASE-RELATED-RELATED"/>
    <property type="match status" value="1"/>
</dbReference>
<comment type="caution">
    <text evidence="4">The sequence shown here is derived from an EMBL/GenBank/DDBJ whole genome shotgun (WGS) entry which is preliminary data.</text>
</comment>
<dbReference type="InterPro" id="IPR050832">
    <property type="entry name" value="Bact_Acetyltransf"/>
</dbReference>
<reference evidence="4" key="1">
    <citation type="submission" date="2022-05" db="EMBL/GenBank/DDBJ databases">
        <authorList>
            <person name="Pankratov T."/>
        </authorList>
    </citation>
    <scope>NUCLEOTIDE SEQUENCE</scope>
    <source>
        <strain evidence="4">BP6-180914</strain>
    </source>
</reference>
<dbReference type="PROSITE" id="PS51186">
    <property type="entry name" value="GNAT"/>
    <property type="match status" value="1"/>
</dbReference>
<proteinExistence type="predicted"/>
<keyword evidence="2" id="KW-0012">Acyltransferase</keyword>
<dbReference type="SUPFAM" id="SSF55729">
    <property type="entry name" value="Acyl-CoA N-acyltransferases (Nat)"/>
    <property type="match status" value="1"/>
</dbReference>
<dbReference type="RefSeq" id="WP_282588451.1">
    <property type="nucleotide sequence ID" value="NZ_JAMOIM010000039.1"/>
</dbReference>
<feature type="domain" description="N-acetyltransferase" evidence="3">
    <location>
        <begin position="3"/>
        <end position="170"/>
    </location>
</feature>
<dbReference type="PANTHER" id="PTHR43877:SF2">
    <property type="entry name" value="AMINOALKYLPHOSPHONATE N-ACETYLTRANSFERASE-RELATED"/>
    <property type="match status" value="1"/>
</dbReference>
<dbReference type="GO" id="GO:0016747">
    <property type="term" value="F:acyltransferase activity, transferring groups other than amino-acyl groups"/>
    <property type="evidence" value="ECO:0007669"/>
    <property type="project" value="InterPro"/>
</dbReference>